<dbReference type="Gene3D" id="3.40.50.720">
    <property type="entry name" value="NAD(P)-binding Rossmann-like Domain"/>
    <property type="match status" value="1"/>
</dbReference>
<keyword evidence="4" id="KW-1185">Reference proteome</keyword>
<dbReference type="AlphaFoldDB" id="A0A246FQ58"/>
<keyword evidence="1" id="KW-0560">Oxidoreductase</keyword>
<evidence type="ECO:0000256" key="1">
    <source>
        <dbReference type="ARBA" id="ARBA00023002"/>
    </source>
</evidence>
<dbReference type="GO" id="GO:0016491">
    <property type="term" value="F:oxidoreductase activity"/>
    <property type="evidence" value="ECO:0007669"/>
    <property type="project" value="UniProtKB-KW"/>
</dbReference>
<dbReference type="RefSeq" id="WP_088462494.1">
    <property type="nucleotide sequence ID" value="NZ_NIRR01000001.1"/>
</dbReference>
<dbReference type="InterPro" id="IPR036291">
    <property type="entry name" value="NAD(P)-bd_dom_sf"/>
</dbReference>
<protein>
    <submittedName>
        <fullName evidence="3">Short-chain dehydrogenase</fullName>
    </submittedName>
</protein>
<gene>
    <name evidence="3" type="ORF">CDA63_00555</name>
</gene>
<dbReference type="Proteomes" id="UP000197277">
    <property type="component" value="Unassembled WGS sequence"/>
</dbReference>
<dbReference type="EMBL" id="NIRR01000001">
    <property type="protein sequence ID" value="OWP64883.1"/>
    <property type="molecule type" value="Genomic_DNA"/>
</dbReference>
<dbReference type="PANTHER" id="PTHR43157:SF31">
    <property type="entry name" value="PHOSPHATIDYLINOSITOL-GLYCAN BIOSYNTHESIS CLASS F PROTEIN"/>
    <property type="match status" value="1"/>
</dbReference>
<dbReference type="InterPro" id="IPR002347">
    <property type="entry name" value="SDR_fam"/>
</dbReference>
<organism evidence="3 4">
    <name type="scientific">Hymenobacter amundsenii</name>
    <dbReference type="NCBI Taxonomy" id="2006685"/>
    <lineage>
        <taxon>Bacteria</taxon>
        <taxon>Pseudomonadati</taxon>
        <taxon>Bacteroidota</taxon>
        <taxon>Cytophagia</taxon>
        <taxon>Cytophagales</taxon>
        <taxon>Hymenobacteraceae</taxon>
        <taxon>Hymenobacter</taxon>
    </lineage>
</organism>
<name>A0A246FQ58_9BACT</name>
<sequence>MTTPTDSIALVTGATSGIGQVTARELVRQGYHVILLARNAAKAARVRQEFQAIARSGQRVDVLLCDLSDLSQVRRAAAEFRQRYDHLDLLINNAGILFGNERAESADGFEMTLATNHLGPFLLTSLLLPALEKSPAARIINVASMAYRFSNPKLTDLNQEHNYSPMWQYGNTKLYNILFTQELARQLRERDISNIVTNTLHPGAVASNFAADSDGLLSWLFQLGRPFMISAEQSARTTLFLATNPIGGQVSGGYFVKEKAAPVKHDLTAPAKSRQLWEQTEEMVGQKFFE</sequence>
<accession>A0A246FQ58</accession>
<dbReference type="PANTHER" id="PTHR43157">
    <property type="entry name" value="PHOSPHATIDYLINOSITOL-GLYCAN BIOSYNTHESIS CLASS F PROTEIN-RELATED"/>
    <property type="match status" value="1"/>
</dbReference>
<evidence type="ECO:0000313" key="3">
    <source>
        <dbReference type="EMBL" id="OWP64883.1"/>
    </source>
</evidence>
<evidence type="ECO:0000313" key="4">
    <source>
        <dbReference type="Proteomes" id="UP000197277"/>
    </source>
</evidence>
<proteinExistence type="inferred from homology"/>
<dbReference type="Pfam" id="PF00106">
    <property type="entry name" value="adh_short"/>
    <property type="match status" value="1"/>
</dbReference>
<comment type="similarity">
    <text evidence="2">Belongs to the short-chain dehydrogenases/reductases (SDR) family.</text>
</comment>
<dbReference type="PRINTS" id="PR00080">
    <property type="entry name" value="SDRFAMILY"/>
</dbReference>
<evidence type="ECO:0000256" key="2">
    <source>
        <dbReference type="RuleBase" id="RU000363"/>
    </source>
</evidence>
<dbReference type="OrthoDB" id="597510at2"/>
<reference evidence="3 4" key="1">
    <citation type="submission" date="2017-06" db="EMBL/GenBank/DDBJ databases">
        <title>Hymenobacter amundsenii sp. nov. isolated from regoliths in Antarctica.</title>
        <authorList>
            <person name="Sedlacek I."/>
            <person name="Kralova S."/>
            <person name="Pantucek R."/>
            <person name="Svec P."/>
            <person name="Holochova P."/>
            <person name="Stankova E."/>
            <person name="Vrbovska V."/>
            <person name="Busse H.-J."/>
        </authorList>
    </citation>
    <scope>NUCLEOTIDE SEQUENCE [LARGE SCALE GENOMIC DNA]</scope>
    <source>
        <strain evidence="3 4">CCM 8682</strain>
    </source>
</reference>
<comment type="caution">
    <text evidence="3">The sequence shown here is derived from an EMBL/GenBank/DDBJ whole genome shotgun (WGS) entry which is preliminary data.</text>
</comment>
<dbReference type="SUPFAM" id="SSF51735">
    <property type="entry name" value="NAD(P)-binding Rossmann-fold domains"/>
    <property type="match status" value="1"/>
</dbReference>
<dbReference type="PRINTS" id="PR00081">
    <property type="entry name" value="GDHRDH"/>
</dbReference>